<dbReference type="Proteomes" id="UP000646484">
    <property type="component" value="Unassembled WGS sequence"/>
</dbReference>
<name>A0ABR7CZW9_9BACT</name>
<gene>
    <name evidence="2" type="ORF">H8S64_08960</name>
</gene>
<organism evidence="2 3">
    <name type="scientific">Butyricimonas hominis</name>
    <dbReference type="NCBI Taxonomy" id="2763032"/>
    <lineage>
        <taxon>Bacteria</taxon>
        <taxon>Pseudomonadati</taxon>
        <taxon>Bacteroidota</taxon>
        <taxon>Bacteroidia</taxon>
        <taxon>Bacteroidales</taxon>
        <taxon>Odoribacteraceae</taxon>
        <taxon>Butyricimonas</taxon>
    </lineage>
</organism>
<protein>
    <recommendedName>
        <fullName evidence="4">DUF4843 domain-containing protein</fullName>
    </recommendedName>
</protein>
<accession>A0ABR7CZW9</accession>
<sequence>MRKYIWLIGLFALLAWACGDNDDDFKPFGGERNWLVVEDSDDPIDAQRYRIFRNTGVPVYYNDTIGSEMRYTLATGEPYTYYEVLQVFYSPGSVTPGKLQANYTLVRDRDKVKPVLDFLETDALPRVPESVYVPSILLVDSLKTPSGDTIAYKGLNTIVLSKVKDFDKVDQKLYRGVFLATLVANTLAISDGEWLEDYFYAITYRVNPGNKSKMYSTGTTSIGTYVYTAYSGLTVPAAEQTLGGLGFVGTYTKPTGTSERMWQIPSKSQDVRQYCIEIFASTEAEFIAKHGQYPVVMEKYEVMKRKLETYGFTFE</sequence>
<evidence type="ECO:0008006" key="4">
    <source>
        <dbReference type="Google" id="ProtNLM"/>
    </source>
</evidence>
<keyword evidence="3" id="KW-1185">Reference proteome</keyword>
<evidence type="ECO:0000256" key="1">
    <source>
        <dbReference type="SAM" id="SignalP"/>
    </source>
</evidence>
<evidence type="ECO:0000313" key="2">
    <source>
        <dbReference type="EMBL" id="MBC5621227.1"/>
    </source>
</evidence>
<comment type="caution">
    <text evidence="2">The sequence shown here is derived from an EMBL/GenBank/DDBJ whole genome shotgun (WGS) entry which is preliminary data.</text>
</comment>
<feature type="chain" id="PRO_5045404580" description="DUF4843 domain-containing protein" evidence="1">
    <location>
        <begin position="18"/>
        <end position="315"/>
    </location>
</feature>
<keyword evidence="1" id="KW-0732">Signal</keyword>
<feature type="signal peptide" evidence="1">
    <location>
        <begin position="1"/>
        <end position="17"/>
    </location>
</feature>
<dbReference type="RefSeq" id="WP_099293071.1">
    <property type="nucleotide sequence ID" value="NZ_JACOOH010000003.1"/>
</dbReference>
<reference evidence="2 3" key="1">
    <citation type="submission" date="2020-08" db="EMBL/GenBank/DDBJ databases">
        <title>Genome public.</title>
        <authorList>
            <person name="Liu C."/>
            <person name="Sun Q."/>
        </authorList>
    </citation>
    <scope>NUCLEOTIDE SEQUENCE [LARGE SCALE GENOMIC DNA]</scope>
    <source>
        <strain evidence="2 3">NSJ-56</strain>
    </source>
</reference>
<proteinExistence type="predicted"/>
<dbReference type="EMBL" id="JACOOH010000003">
    <property type="protein sequence ID" value="MBC5621227.1"/>
    <property type="molecule type" value="Genomic_DNA"/>
</dbReference>
<evidence type="ECO:0000313" key="3">
    <source>
        <dbReference type="Proteomes" id="UP000646484"/>
    </source>
</evidence>